<dbReference type="Pfam" id="PF03331">
    <property type="entry name" value="LpxC"/>
    <property type="match status" value="1"/>
</dbReference>
<evidence type="ECO:0000313" key="15">
    <source>
        <dbReference type="Proteomes" id="UP000321230"/>
    </source>
</evidence>
<evidence type="ECO:0000256" key="8">
    <source>
        <dbReference type="ARBA" id="ARBA00022801"/>
    </source>
</evidence>
<comment type="cofactor">
    <cofactor evidence="1 12">
        <name>Zn(2+)</name>
        <dbReference type="ChEBI" id="CHEBI:29105"/>
    </cofactor>
</comment>
<dbReference type="InterPro" id="IPR004463">
    <property type="entry name" value="UDP-acyl_GlcNac_deAcase"/>
</dbReference>
<dbReference type="UniPathway" id="UPA00359">
    <property type="reaction ID" value="UER00478"/>
</dbReference>
<name>A0A511AZF3_9PROT</name>
<evidence type="ECO:0000256" key="1">
    <source>
        <dbReference type="ARBA" id="ARBA00001947"/>
    </source>
</evidence>
<comment type="caution">
    <text evidence="14">The sequence shown here is derived from an EMBL/GenBank/DDBJ whole genome shotgun (WGS) entry which is preliminary data.</text>
</comment>
<keyword evidence="9 12" id="KW-0862">Zinc</keyword>
<comment type="function">
    <text evidence="2 12">Catalyzes the hydrolysis of UDP-3-O-myristoyl-N-acetylglucosamine to form UDP-3-O-myristoylglucosamine and acetate, the committed step in lipid A biosynthesis.</text>
</comment>
<dbReference type="Proteomes" id="UP000321230">
    <property type="component" value="Unassembled WGS sequence"/>
</dbReference>
<dbReference type="Gene3D" id="3.30.230.20">
    <property type="entry name" value="lpxc deacetylase, domain 1"/>
    <property type="match status" value="1"/>
</dbReference>
<dbReference type="EC" id="3.5.1.108" evidence="4 12"/>
<keyword evidence="15" id="KW-1185">Reference proteome</keyword>
<evidence type="ECO:0000256" key="5">
    <source>
        <dbReference type="ARBA" id="ARBA00022516"/>
    </source>
</evidence>
<dbReference type="PANTHER" id="PTHR33694:SF1">
    <property type="entry name" value="UDP-3-O-ACYL-N-ACETYLGLUCOSAMINE DEACETYLASE 1, MITOCHONDRIAL-RELATED"/>
    <property type="match status" value="1"/>
</dbReference>
<keyword evidence="6 12" id="KW-0441">Lipid A biosynthesis</keyword>
<comment type="catalytic activity">
    <reaction evidence="11 12">
        <text>a UDP-3-O-[(3R)-3-hydroxyacyl]-N-acetyl-alpha-D-glucosamine + H2O = a UDP-3-O-[(3R)-3-hydroxyacyl]-alpha-D-glucosamine + acetate</text>
        <dbReference type="Rhea" id="RHEA:67816"/>
        <dbReference type="ChEBI" id="CHEBI:15377"/>
        <dbReference type="ChEBI" id="CHEBI:30089"/>
        <dbReference type="ChEBI" id="CHEBI:137740"/>
        <dbReference type="ChEBI" id="CHEBI:173225"/>
        <dbReference type="EC" id="3.5.1.108"/>
    </reaction>
</comment>
<keyword evidence="8 12" id="KW-0378">Hydrolase</keyword>
<dbReference type="GO" id="GO:0103117">
    <property type="term" value="F:UDP-3-O-acyl-N-acetylglucosamine deacetylase activity"/>
    <property type="evidence" value="ECO:0007669"/>
    <property type="project" value="UniProtKB-UniRule"/>
</dbReference>
<feature type="active site" description="Proton donor" evidence="12">
    <location>
        <position position="305"/>
    </location>
</feature>
<dbReference type="InterPro" id="IPR020568">
    <property type="entry name" value="Ribosomal_Su5_D2-typ_SF"/>
</dbReference>
<organism evidence="14 15">
    <name type="scientific">Gluconobacter wancherniae NBRC 103581</name>
    <dbReference type="NCBI Taxonomy" id="656744"/>
    <lineage>
        <taxon>Bacteria</taxon>
        <taxon>Pseudomonadati</taxon>
        <taxon>Pseudomonadota</taxon>
        <taxon>Alphaproteobacteria</taxon>
        <taxon>Acetobacterales</taxon>
        <taxon>Acetobacteraceae</taxon>
        <taxon>Gluconobacter</taxon>
    </lineage>
</organism>
<evidence type="ECO:0000256" key="12">
    <source>
        <dbReference type="HAMAP-Rule" id="MF_00388"/>
    </source>
</evidence>
<protein>
    <recommendedName>
        <fullName evidence="4 12">UDP-3-O-acyl-N-acetylglucosamine deacetylase</fullName>
        <shortName evidence="12">UDP-3-O-acyl-GlcNAc deacetylase</shortName>
        <ecNumber evidence="4 12">3.5.1.108</ecNumber>
    </recommendedName>
    <alternativeName>
        <fullName evidence="12">UDP-3-O-[R-3-hydroxymyristoyl]-N-acetylglucosamine deacetylase</fullName>
    </alternativeName>
</protein>
<evidence type="ECO:0000256" key="13">
    <source>
        <dbReference type="SAM" id="MobiDB-lite"/>
    </source>
</evidence>
<evidence type="ECO:0000313" key="14">
    <source>
        <dbReference type="EMBL" id="GEK93580.1"/>
    </source>
</evidence>
<dbReference type="GO" id="GO:0046872">
    <property type="term" value="F:metal ion binding"/>
    <property type="evidence" value="ECO:0007669"/>
    <property type="project" value="UniProtKB-KW"/>
</dbReference>
<accession>A0A511AZF3</accession>
<comment type="similarity">
    <text evidence="12">Belongs to the LpxC family.</text>
</comment>
<evidence type="ECO:0000256" key="4">
    <source>
        <dbReference type="ARBA" id="ARBA00012745"/>
    </source>
</evidence>
<dbReference type="Gene3D" id="3.30.1700.10">
    <property type="entry name" value="lpxc deacetylase, domain 2"/>
    <property type="match status" value="1"/>
</dbReference>
<dbReference type="OrthoDB" id="9802746at2"/>
<feature type="binding site" evidence="12">
    <location>
        <position position="119"/>
    </location>
    <ligand>
        <name>Zn(2+)</name>
        <dbReference type="ChEBI" id="CHEBI:29105"/>
    </ligand>
</feature>
<dbReference type="RefSeq" id="WP_146795185.1">
    <property type="nucleotide sequence ID" value="NZ_BARC01000013.1"/>
</dbReference>
<dbReference type="GO" id="GO:0016020">
    <property type="term" value="C:membrane"/>
    <property type="evidence" value="ECO:0007669"/>
    <property type="project" value="GOC"/>
</dbReference>
<keyword evidence="5 12" id="KW-0444">Lipid biosynthesis</keyword>
<evidence type="ECO:0000256" key="3">
    <source>
        <dbReference type="ARBA" id="ARBA00005002"/>
    </source>
</evidence>
<evidence type="ECO:0000256" key="10">
    <source>
        <dbReference type="ARBA" id="ARBA00023098"/>
    </source>
</evidence>
<dbReference type="EMBL" id="BJUZ01000001">
    <property type="protein sequence ID" value="GEK93580.1"/>
    <property type="molecule type" value="Genomic_DNA"/>
</dbReference>
<proteinExistence type="inferred from homology"/>
<keyword evidence="10 12" id="KW-0443">Lipid metabolism</keyword>
<evidence type="ECO:0000256" key="2">
    <source>
        <dbReference type="ARBA" id="ARBA00002923"/>
    </source>
</evidence>
<gene>
    <name evidence="12 14" type="primary">lpxC</name>
    <name evidence="14" type="ORF">GWA01_13500</name>
</gene>
<feature type="region of interest" description="Disordered" evidence="13">
    <location>
        <begin position="1"/>
        <end position="28"/>
    </location>
</feature>
<reference evidence="14 15" key="1">
    <citation type="submission" date="2019-07" db="EMBL/GenBank/DDBJ databases">
        <title>Whole genome shotgun sequence of Gluconobacter wancherniae NBRC 103581.</title>
        <authorList>
            <person name="Hosoyama A."/>
            <person name="Uohara A."/>
            <person name="Ohji S."/>
            <person name="Ichikawa N."/>
        </authorList>
    </citation>
    <scope>NUCLEOTIDE SEQUENCE [LARGE SCALE GENOMIC DNA]</scope>
    <source>
        <strain evidence="14 15">NBRC 103581</strain>
    </source>
</reference>
<dbReference type="HAMAP" id="MF_00388">
    <property type="entry name" value="LpxC"/>
    <property type="match status" value="1"/>
</dbReference>
<comment type="pathway">
    <text evidence="3 12">Glycolipid biosynthesis; lipid IV(A) biosynthesis; lipid IV(A) from (3R)-3-hydroxytetradecanoyl-[acyl-carrier-protein] and UDP-N-acetyl-alpha-D-glucosamine: step 2/6.</text>
</comment>
<dbReference type="InterPro" id="IPR011334">
    <property type="entry name" value="UDP-acyl_GlcNac_deAcase_C"/>
</dbReference>
<dbReference type="SUPFAM" id="SSF54211">
    <property type="entry name" value="Ribosomal protein S5 domain 2-like"/>
    <property type="match status" value="2"/>
</dbReference>
<dbReference type="AlphaFoldDB" id="A0A511AZF3"/>
<dbReference type="InterPro" id="IPR015870">
    <property type="entry name" value="UDP-acyl_N-AcGlcN_deAcase_N"/>
</dbReference>
<evidence type="ECO:0000256" key="11">
    <source>
        <dbReference type="ARBA" id="ARBA00024535"/>
    </source>
</evidence>
<feature type="binding site" evidence="12">
    <location>
        <position position="282"/>
    </location>
    <ligand>
        <name>Zn(2+)</name>
        <dbReference type="ChEBI" id="CHEBI:29105"/>
    </ligand>
</feature>
<evidence type="ECO:0000256" key="6">
    <source>
        <dbReference type="ARBA" id="ARBA00022556"/>
    </source>
</evidence>
<dbReference type="PANTHER" id="PTHR33694">
    <property type="entry name" value="UDP-3-O-ACYL-N-ACETYLGLUCOSAMINE DEACETYLASE 1, MITOCHONDRIAL-RELATED"/>
    <property type="match status" value="1"/>
</dbReference>
<evidence type="ECO:0000256" key="7">
    <source>
        <dbReference type="ARBA" id="ARBA00022723"/>
    </source>
</evidence>
<dbReference type="NCBIfam" id="TIGR00325">
    <property type="entry name" value="lpxC"/>
    <property type="match status" value="1"/>
</dbReference>
<keyword evidence="7 12" id="KW-0479">Metal-binding</keyword>
<evidence type="ECO:0000256" key="9">
    <source>
        <dbReference type="ARBA" id="ARBA00022833"/>
    </source>
</evidence>
<feature type="binding site" evidence="12">
    <location>
        <position position="278"/>
    </location>
    <ligand>
        <name>Zn(2+)</name>
        <dbReference type="ChEBI" id="CHEBI:29105"/>
    </ligand>
</feature>
<sequence>MQGIIAKGSEHGSVKTAMPPIRRSVTPNNNSPFLPSGEFPLQTTLANAISCRGIALHSGLEVNLTLSPAAENTGIRFQRTDCTGTLPFPALYDRIIDTRLSTVVASPEDPTVRVATIEHLMAALHALAIDNVLVSVDGPELPVLDGSSEAFAFLIKCAGVTTLDAPRKIIEIMRPVRVEYPNGAFAELCPSRQDLSLAVSIDFDAEAIGHQQYAMILDEKHFLNEISCCRTFVCKKDIEALQQIGLARGGSLENAIVVDGAEILNPAGLKVTDEFVRHKILDAVGDLYCSGHRLQAKFVGHKSGHEINNQLLRAVFADQANWRFVGTATIQRSRQARRARVAA</sequence>
<dbReference type="GO" id="GO:0009245">
    <property type="term" value="P:lipid A biosynthetic process"/>
    <property type="evidence" value="ECO:0007669"/>
    <property type="project" value="UniProtKB-UniRule"/>
</dbReference>